<keyword evidence="2" id="KW-0732">Signal</keyword>
<dbReference type="CDD" id="cd10918">
    <property type="entry name" value="CE4_NodB_like_5s_6s"/>
    <property type="match status" value="1"/>
</dbReference>
<evidence type="ECO:0000313" key="5">
    <source>
        <dbReference type="Proteomes" id="UP000317036"/>
    </source>
</evidence>
<dbReference type="Gene3D" id="3.20.20.370">
    <property type="entry name" value="Glycoside hydrolase/deacetylase"/>
    <property type="match status" value="1"/>
</dbReference>
<evidence type="ECO:0000256" key="2">
    <source>
        <dbReference type="ARBA" id="ARBA00022729"/>
    </source>
</evidence>
<comment type="subcellular location">
    <subcellularLocation>
        <location evidence="1">Secreted</location>
    </subcellularLocation>
</comment>
<evidence type="ECO:0000259" key="3">
    <source>
        <dbReference type="PROSITE" id="PS51677"/>
    </source>
</evidence>
<evidence type="ECO:0000313" key="4">
    <source>
        <dbReference type="EMBL" id="TVY07466.1"/>
    </source>
</evidence>
<dbReference type="Proteomes" id="UP000317036">
    <property type="component" value="Unassembled WGS sequence"/>
</dbReference>
<dbReference type="OrthoDB" id="9778320at2"/>
<dbReference type="PANTHER" id="PTHR34216">
    <property type="match status" value="1"/>
</dbReference>
<dbReference type="InterPro" id="IPR002509">
    <property type="entry name" value="NODB_dom"/>
</dbReference>
<gene>
    <name evidence="4" type="ORF">FPZ49_23540</name>
</gene>
<reference evidence="4 5" key="1">
    <citation type="submission" date="2019-07" db="EMBL/GenBank/DDBJ databases">
        <authorList>
            <person name="Kim J."/>
        </authorList>
    </citation>
    <scope>NUCLEOTIDE SEQUENCE [LARGE SCALE GENOMIC DNA]</scope>
    <source>
        <strain evidence="4 5">JC52</strain>
    </source>
</reference>
<dbReference type="EMBL" id="VNJI01000036">
    <property type="protein sequence ID" value="TVY07466.1"/>
    <property type="molecule type" value="Genomic_DNA"/>
</dbReference>
<organism evidence="4 5">
    <name type="scientific">Paenibacillus cremeus</name>
    <dbReference type="NCBI Taxonomy" id="2163881"/>
    <lineage>
        <taxon>Bacteria</taxon>
        <taxon>Bacillati</taxon>
        <taxon>Bacillota</taxon>
        <taxon>Bacilli</taxon>
        <taxon>Bacillales</taxon>
        <taxon>Paenibacillaceae</taxon>
        <taxon>Paenibacillus</taxon>
    </lineage>
</organism>
<keyword evidence="5" id="KW-1185">Reference proteome</keyword>
<sequence length="263" mass="30316">MPRMDCRLKDKISKKLNKGELLLPLFTLWWLLMLGNPASQHLPSVPVLMYHSISSAEPRNDLCLTPEKFEQQVIALKERGFSFITASELIEGWNHKKSLPPHPLVLTFDDGYLNQYNQAYQILKRYQIKMTLFISTGYIGKAGYVTWEQLEEMKASGLVDIQSHGVHHFDLTTISSTALVKELTESKQVLEERLHQNVNVFCYPSGKANLRVENNVSQAHYQIAFGIKKGRSNPNFDQYNLQRIRVDAFETLAAFKQKMEHEF</sequence>
<dbReference type="GO" id="GO:0016810">
    <property type="term" value="F:hydrolase activity, acting on carbon-nitrogen (but not peptide) bonds"/>
    <property type="evidence" value="ECO:0007669"/>
    <property type="project" value="InterPro"/>
</dbReference>
<dbReference type="GO" id="GO:0005576">
    <property type="term" value="C:extracellular region"/>
    <property type="evidence" value="ECO:0007669"/>
    <property type="project" value="UniProtKB-SubCell"/>
</dbReference>
<accession>A0A559K5T7</accession>
<dbReference type="GO" id="GO:0005975">
    <property type="term" value="P:carbohydrate metabolic process"/>
    <property type="evidence" value="ECO:0007669"/>
    <property type="project" value="InterPro"/>
</dbReference>
<feature type="domain" description="NodB homology" evidence="3">
    <location>
        <begin position="102"/>
        <end position="263"/>
    </location>
</feature>
<comment type="caution">
    <text evidence="4">The sequence shown here is derived from an EMBL/GenBank/DDBJ whole genome shotgun (WGS) entry which is preliminary data.</text>
</comment>
<dbReference type="InterPro" id="IPR011330">
    <property type="entry name" value="Glyco_hydro/deAcase_b/a-brl"/>
</dbReference>
<protein>
    <submittedName>
        <fullName evidence="4">Polysaccharide deacetylase family protein</fullName>
    </submittedName>
</protein>
<name>A0A559K5T7_9BACL</name>
<dbReference type="InterPro" id="IPR051398">
    <property type="entry name" value="Polysacch_Deacetylase"/>
</dbReference>
<dbReference type="SUPFAM" id="SSF88713">
    <property type="entry name" value="Glycoside hydrolase/deacetylase"/>
    <property type="match status" value="1"/>
</dbReference>
<evidence type="ECO:0000256" key="1">
    <source>
        <dbReference type="ARBA" id="ARBA00004613"/>
    </source>
</evidence>
<dbReference type="AlphaFoldDB" id="A0A559K5T7"/>
<dbReference type="PANTHER" id="PTHR34216:SF3">
    <property type="entry name" value="POLY-BETA-1,6-N-ACETYL-D-GLUCOSAMINE N-DEACETYLASE"/>
    <property type="match status" value="1"/>
</dbReference>
<dbReference type="Pfam" id="PF01522">
    <property type="entry name" value="Polysacc_deac_1"/>
    <property type="match status" value="1"/>
</dbReference>
<proteinExistence type="predicted"/>
<dbReference type="PROSITE" id="PS51677">
    <property type="entry name" value="NODB"/>
    <property type="match status" value="1"/>
</dbReference>